<protein>
    <submittedName>
        <fullName evidence="3">YafY family transcriptional regulator</fullName>
    </submittedName>
</protein>
<dbReference type="Pfam" id="PF08279">
    <property type="entry name" value="HTH_11"/>
    <property type="match status" value="1"/>
</dbReference>
<accession>A0A942T962</accession>
<dbReference type="InterPro" id="IPR036388">
    <property type="entry name" value="WH-like_DNA-bd_sf"/>
</dbReference>
<evidence type="ECO:0000313" key="3">
    <source>
        <dbReference type="EMBL" id="MBS4187301.1"/>
    </source>
</evidence>
<dbReference type="EMBL" id="JAGYPE010000008">
    <property type="protein sequence ID" value="MBS4187301.1"/>
    <property type="molecule type" value="Genomic_DNA"/>
</dbReference>
<reference evidence="3" key="1">
    <citation type="submission" date="2021-05" db="EMBL/GenBank/DDBJ databases">
        <title>Novel Bacillus species.</title>
        <authorList>
            <person name="Liu G."/>
        </authorList>
    </citation>
    <scope>NUCLEOTIDE SEQUENCE</scope>
    <source>
        <strain evidence="3">FJAT-50051</strain>
    </source>
</reference>
<dbReference type="InterPro" id="IPR036390">
    <property type="entry name" value="WH_DNA-bd_sf"/>
</dbReference>
<dbReference type="PANTHER" id="PTHR34580:SF1">
    <property type="entry name" value="PROTEIN PAFC"/>
    <property type="match status" value="1"/>
</dbReference>
<dbReference type="PANTHER" id="PTHR34580">
    <property type="match status" value="1"/>
</dbReference>
<proteinExistence type="predicted"/>
<evidence type="ECO:0000259" key="2">
    <source>
        <dbReference type="Pfam" id="PF13280"/>
    </source>
</evidence>
<dbReference type="PROSITE" id="PS52050">
    <property type="entry name" value="WYL"/>
    <property type="match status" value="1"/>
</dbReference>
<name>A0A942T962_9BACI</name>
<evidence type="ECO:0000259" key="1">
    <source>
        <dbReference type="Pfam" id="PF08279"/>
    </source>
</evidence>
<sequence length="233" mass="25600">MNRTDRLYALVEELRAVSPRVRSARWLAERFEVSVRTVERDLSALQQAGVPIWAEPGRTGGYALDAAATLGPAGFTADEALAVLVGLGALRRGPFRHAAGTAARKVLAVMPPDDARRATTLAGRVHLLEPDDEPPVPAGFADALRSDRVVLLRYRDRDGAVTTRPVEPLGTIGRDGSWYLVAWCRLRDGVRAFRGDRMLSVEVTDERPEPRVLRREDLDIPFGTLRSVVDDLG</sequence>
<organism evidence="3">
    <name type="scientific">Neobacillus citreus</name>
    <dbReference type="NCBI Taxonomy" id="2833578"/>
    <lineage>
        <taxon>Bacteria</taxon>
        <taxon>Bacillati</taxon>
        <taxon>Bacillota</taxon>
        <taxon>Bacilli</taxon>
        <taxon>Bacillales</taxon>
        <taxon>Bacillaceae</taxon>
        <taxon>Neobacillus</taxon>
    </lineage>
</organism>
<dbReference type="AlphaFoldDB" id="A0A942T962"/>
<gene>
    <name evidence="3" type="ORF">KHB02_38685</name>
</gene>
<dbReference type="Gene3D" id="1.10.10.10">
    <property type="entry name" value="Winged helix-like DNA-binding domain superfamily/Winged helix DNA-binding domain"/>
    <property type="match status" value="1"/>
</dbReference>
<feature type="domain" description="WYL" evidence="2">
    <location>
        <begin position="141"/>
        <end position="203"/>
    </location>
</feature>
<dbReference type="InterPro" id="IPR051534">
    <property type="entry name" value="CBASS_pafABC_assoc_protein"/>
</dbReference>
<feature type="domain" description="Helix-turn-helix type 11" evidence="1">
    <location>
        <begin position="6"/>
        <end position="62"/>
    </location>
</feature>
<dbReference type="InterPro" id="IPR013196">
    <property type="entry name" value="HTH_11"/>
</dbReference>
<comment type="caution">
    <text evidence="3">The sequence shown here is derived from an EMBL/GenBank/DDBJ whole genome shotgun (WGS) entry which is preliminary data.</text>
</comment>
<dbReference type="Pfam" id="PF13280">
    <property type="entry name" value="WYL"/>
    <property type="match status" value="1"/>
</dbReference>
<dbReference type="InterPro" id="IPR026881">
    <property type="entry name" value="WYL_dom"/>
</dbReference>
<dbReference type="SUPFAM" id="SSF46785">
    <property type="entry name" value="Winged helix' DNA-binding domain"/>
    <property type="match status" value="1"/>
</dbReference>